<evidence type="ECO:0000256" key="2">
    <source>
        <dbReference type="SAM" id="Phobius"/>
    </source>
</evidence>
<evidence type="ECO:0000256" key="1">
    <source>
        <dbReference type="SAM" id="MobiDB-lite"/>
    </source>
</evidence>
<dbReference type="AlphaFoldDB" id="A0A9P7Q4Z1"/>
<organism evidence="3 4">
    <name type="scientific">Claviceps humidiphila</name>
    <dbReference type="NCBI Taxonomy" id="1294629"/>
    <lineage>
        <taxon>Eukaryota</taxon>
        <taxon>Fungi</taxon>
        <taxon>Dikarya</taxon>
        <taxon>Ascomycota</taxon>
        <taxon>Pezizomycotina</taxon>
        <taxon>Sordariomycetes</taxon>
        <taxon>Hypocreomycetidae</taxon>
        <taxon>Hypocreales</taxon>
        <taxon>Clavicipitaceae</taxon>
        <taxon>Claviceps</taxon>
    </lineage>
</organism>
<protein>
    <submittedName>
        <fullName evidence="3">Uncharacterized protein</fullName>
    </submittedName>
</protein>
<comment type="caution">
    <text evidence="3">The sequence shown here is derived from an EMBL/GenBank/DDBJ whole genome shotgun (WGS) entry which is preliminary data.</text>
</comment>
<keyword evidence="2" id="KW-1133">Transmembrane helix</keyword>
<gene>
    <name evidence="3" type="ORF">E4U13_007566</name>
</gene>
<feature type="compositionally biased region" description="Polar residues" evidence="1">
    <location>
        <begin position="301"/>
        <end position="319"/>
    </location>
</feature>
<reference evidence="3 4" key="1">
    <citation type="journal article" date="2020" name="bioRxiv">
        <title>Whole genome comparisons of ergot fungi reveals the divergence and evolution of species within the genus Claviceps are the result of varying mechanisms driving genome evolution and host range expansion.</title>
        <authorList>
            <person name="Wyka S.A."/>
            <person name="Mondo S.J."/>
            <person name="Liu M."/>
            <person name="Dettman J."/>
            <person name="Nalam V."/>
            <person name="Broders K.D."/>
        </authorList>
    </citation>
    <scope>NUCLEOTIDE SEQUENCE [LARGE SCALE GENOMIC DNA]</scope>
    <source>
        <strain evidence="3 4">LM576</strain>
    </source>
</reference>
<keyword evidence="2" id="KW-0472">Membrane</keyword>
<sequence length="358" mass="39365">MKASSVWGAANVVLFTSGASHSLVTTQPRATCITPLPQHAASFPKPTPPPRPDAFHRDLVKKTAALEKPLTMKIGFDHTCGWLSGRRDAPYACKPGDTCGLILAQMTSPGAVMCFNEDRQTYDLVHACIDSSAHYSSSACDSSCVLNTFTSKCTNSSFPYCMTYAIFGDIIDYRCHSVSEPAQTVMASYTFNHTSSGKYWYGSVKFELPFFEYLRFTTIPYDFPTQAPIPYSRETPVEAIVGSVVGGVAAIGVGFLIIFFCLRRRKKRIAGTMETSSSSNQVSLQPMTQNQDPAFHDLHSNHSSKSLQVSAQQYAQQPRASELEAVPAQQLQQQQPPHELQTQAHQPRPQMPVHEVAA</sequence>
<feature type="region of interest" description="Disordered" evidence="1">
    <location>
        <begin position="272"/>
        <end position="358"/>
    </location>
</feature>
<feature type="compositionally biased region" description="Polar residues" evidence="1">
    <location>
        <begin position="273"/>
        <end position="292"/>
    </location>
</feature>
<proteinExistence type="predicted"/>
<dbReference type="CDD" id="cd12087">
    <property type="entry name" value="TM_EGFR-like"/>
    <property type="match status" value="1"/>
</dbReference>
<feature type="compositionally biased region" description="Low complexity" evidence="1">
    <location>
        <begin position="323"/>
        <end position="344"/>
    </location>
</feature>
<evidence type="ECO:0000313" key="4">
    <source>
        <dbReference type="Proteomes" id="UP000732380"/>
    </source>
</evidence>
<name>A0A9P7Q4Z1_9HYPO</name>
<dbReference type="Proteomes" id="UP000732380">
    <property type="component" value="Unassembled WGS sequence"/>
</dbReference>
<accession>A0A9P7Q4Z1</accession>
<evidence type="ECO:0000313" key="3">
    <source>
        <dbReference type="EMBL" id="KAG6119510.1"/>
    </source>
</evidence>
<feature type="transmembrane region" description="Helical" evidence="2">
    <location>
        <begin position="239"/>
        <end position="262"/>
    </location>
</feature>
<keyword evidence="2" id="KW-0812">Transmembrane</keyword>
<keyword evidence="4" id="KW-1185">Reference proteome</keyword>
<dbReference type="EMBL" id="SRQM01000076">
    <property type="protein sequence ID" value="KAG6119510.1"/>
    <property type="molecule type" value="Genomic_DNA"/>
</dbReference>